<feature type="domain" description="Creatinase N-terminal" evidence="5">
    <location>
        <begin position="4"/>
        <end position="132"/>
    </location>
</feature>
<keyword evidence="6" id="KW-0031">Aminopeptidase</keyword>
<comment type="cofactor">
    <cofactor evidence="1">
        <name>Mn(2+)</name>
        <dbReference type="ChEBI" id="CHEBI:29035"/>
    </cofactor>
</comment>
<dbReference type="OrthoDB" id="9806388at2"/>
<reference evidence="6 7" key="1">
    <citation type="submission" date="2018-10" db="EMBL/GenBank/DDBJ databases">
        <title>Phylogenomics of Brevibacillus.</title>
        <authorList>
            <person name="Dunlap C."/>
        </authorList>
    </citation>
    <scope>NUCLEOTIDE SEQUENCE [LARGE SCALE GENOMIC DNA]</scope>
    <source>
        <strain evidence="6 7">JCM 15716</strain>
    </source>
</reference>
<dbReference type="EMBL" id="RHHQ01000005">
    <property type="protein sequence ID" value="RNB91370.1"/>
    <property type="molecule type" value="Genomic_DNA"/>
</dbReference>
<evidence type="ECO:0000259" key="5">
    <source>
        <dbReference type="Pfam" id="PF01321"/>
    </source>
</evidence>
<feature type="domain" description="Peptidase M24" evidence="4">
    <location>
        <begin position="143"/>
        <end position="344"/>
    </location>
</feature>
<dbReference type="Pfam" id="PF00557">
    <property type="entry name" value="Peptidase_M24"/>
    <property type="match status" value="1"/>
</dbReference>
<dbReference type="InterPro" id="IPR050659">
    <property type="entry name" value="Peptidase_M24B"/>
</dbReference>
<evidence type="ECO:0000259" key="4">
    <source>
        <dbReference type="Pfam" id="PF00557"/>
    </source>
</evidence>
<dbReference type="Pfam" id="PF01321">
    <property type="entry name" value="Creatinase_N"/>
    <property type="match status" value="1"/>
</dbReference>
<dbReference type="AlphaFoldDB" id="A0A3M8DT60"/>
<dbReference type="Proteomes" id="UP000271031">
    <property type="component" value="Unassembled WGS sequence"/>
</dbReference>
<accession>A0A3M8DT60</accession>
<evidence type="ECO:0000256" key="1">
    <source>
        <dbReference type="ARBA" id="ARBA00001936"/>
    </source>
</evidence>
<comment type="caution">
    <text evidence="6">The sequence shown here is derived from an EMBL/GenBank/DDBJ whole genome shotgun (WGS) entry which is preliminary data.</text>
</comment>
<dbReference type="InterPro" id="IPR036005">
    <property type="entry name" value="Creatinase/aminopeptidase-like"/>
</dbReference>
<protein>
    <submittedName>
        <fullName evidence="6">Aminopeptidase P family protein</fullName>
    </submittedName>
</protein>
<dbReference type="InterPro" id="IPR000994">
    <property type="entry name" value="Pept_M24"/>
</dbReference>
<dbReference type="InterPro" id="IPR000587">
    <property type="entry name" value="Creatinase_N"/>
</dbReference>
<dbReference type="PANTHER" id="PTHR46112:SF10">
    <property type="entry name" value="DIPEPTIDASE YKVY-RELATED"/>
    <property type="match status" value="1"/>
</dbReference>
<evidence type="ECO:0000256" key="2">
    <source>
        <dbReference type="ARBA" id="ARBA00008766"/>
    </source>
</evidence>
<dbReference type="InterPro" id="IPR029149">
    <property type="entry name" value="Creatin/AminoP/Spt16_N"/>
</dbReference>
<gene>
    <name evidence="6" type="ORF">EDM56_04825</name>
</gene>
<dbReference type="InterPro" id="IPR001714">
    <property type="entry name" value="Pept_M24_MAP"/>
</dbReference>
<organism evidence="6 7">
    <name type="scientific">Brevibacillus fluminis</name>
    <dbReference type="NCBI Taxonomy" id="511487"/>
    <lineage>
        <taxon>Bacteria</taxon>
        <taxon>Bacillati</taxon>
        <taxon>Bacillota</taxon>
        <taxon>Bacilli</taxon>
        <taxon>Bacillales</taxon>
        <taxon>Paenibacillaceae</taxon>
        <taxon>Brevibacillus</taxon>
    </lineage>
</organism>
<dbReference type="SUPFAM" id="SSF55920">
    <property type="entry name" value="Creatinase/aminopeptidase"/>
    <property type="match status" value="1"/>
</dbReference>
<evidence type="ECO:0000313" key="7">
    <source>
        <dbReference type="Proteomes" id="UP000271031"/>
    </source>
</evidence>
<dbReference type="Gene3D" id="3.90.230.10">
    <property type="entry name" value="Creatinase/methionine aminopeptidase superfamily"/>
    <property type="match status" value="1"/>
</dbReference>
<evidence type="ECO:0000256" key="3">
    <source>
        <dbReference type="ARBA" id="ARBA00023211"/>
    </source>
</evidence>
<keyword evidence="6" id="KW-0645">Protease</keyword>
<proteinExistence type="inferred from homology"/>
<dbReference type="GO" id="GO:0004177">
    <property type="term" value="F:aminopeptidase activity"/>
    <property type="evidence" value="ECO:0007669"/>
    <property type="project" value="UniProtKB-KW"/>
</dbReference>
<keyword evidence="3" id="KW-0464">Manganese</keyword>
<dbReference type="PRINTS" id="PR00599">
    <property type="entry name" value="MAPEPTIDASE"/>
</dbReference>
<dbReference type="RefSeq" id="WP_122916762.1">
    <property type="nucleotide sequence ID" value="NZ_RHHQ01000005.1"/>
</dbReference>
<sequence length="362" mass="40020">MNGRLQELYSFLESNELDAMVITQPKHIYYLTGFLNDPHERFMGLVLRKGEEPFLVVPLLDLERAQQGSSVTAIFAVSDTEDPYALLQEKLQAVSRLGLEEEHLNVIRYRAMMAALNAIESVDVTKPLHAMRTRKSPEEIVVMKRAIHLIEQALAAGVSHAKPGMSEIELVAELEYQMKKLGADSPAFNTIVLSGEKTSQPHGIPGSRQLQTGEFLLIDAGVLVDGYHSDITRTFAVGDIDEKLADQYDSVLQANLAAIASTRPSCTFASVDQAARSVIAERGYGEHFITRVGHGLGLELHEYPSVHGDNQDKVYEGLVFTIEPGIYIPQHAGVRIEDNVWVTKDGVEVLTSFPKELTIIGR</sequence>
<dbReference type="PANTHER" id="PTHR46112">
    <property type="entry name" value="AMINOPEPTIDASE"/>
    <property type="match status" value="1"/>
</dbReference>
<dbReference type="SUPFAM" id="SSF53092">
    <property type="entry name" value="Creatinase/prolidase N-terminal domain"/>
    <property type="match status" value="1"/>
</dbReference>
<dbReference type="CDD" id="cd01092">
    <property type="entry name" value="APP-like"/>
    <property type="match status" value="1"/>
</dbReference>
<dbReference type="Gene3D" id="3.40.350.10">
    <property type="entry name" value="Creatinase/prolidase N-terminal domain"/>
    <property type="match status" value="1"/>
</dbReference>
<keyword evidence="7" id="KW-1185">Reference proteome</keyword>
<comment type="similarity">
    <text evidence="2">Belongs to the peptidase M24B family.</text>
</comment>
<evidence type="ECO:0000313" key="6">
    <source>
        <dbReference type="EMBL" id="RNB91370.1"/>
    </source>
</evidence>
<dbReference type="GO" id="GO:0008235">
    <property type="term" value="F:metalloexopeptidase activity"/>
    <property type="evidence" value="ECO:0007669"/>
    <property type="project" value="UniProtKB-ARBA"/>
</dbReference>
<keyword evidence="6" id="KW-0378">Hydrolase</keyword>
<name>A0A3M8DT60_9BACL</name>